<evidence type="ECO:0000313" key="2">
    <source>
        <dbReference type="EMBL" id="MDL4937335.1"/>
    </source>
</evidence>
<dbReference type="RefSeq" id="WP_167757185.1">
    <property type="nucleotide sequence ID" value="NZ_CAJSYR010000009.1"/>
</dbReference>
<dbReference type="Proteomes" id="UP000571857">
    <property type="component" value="Unassembled WGS sequence"/>
</dbReference>
<evidence type="ECO:0000313" key="4">
    <source>
        <dbReference type="Proteomes" id="UP001241571"/>
    </source>
</evidence>
<accession>A0ABD4HPA3</accession>
<gene>
    <name evidence="1" type="ORF">HWH42_10540</name>
    <name evidence="2" type="ORF">QRX88_16655</name>
</gene>
<proteinExistence type="predicted"/>
<comment type="caution">
    <text evidence="1">The sequence shown here is derived from an EMBL/GenBank/DDBJ whole genome shotgun (WGS) entry which is preliminary data.</text>
</comment>
<evidence type="ECO:0000313" key="3">
    <source>
        <dbReference type="Proteomes" id="UP000571857"/>
    </source>
</evidence>
<sequence>MKDGESGEFWYAYHAYHRNGMTPSVFSNLPKREKAIVMAFIDINLEAEEKANKKIKK</sequence>
<evidence type="ECO:0000313" key="1">
    <source>
        <dbReference type="EMBL" id="MBA0973011.1"/>
    </source>
</evidence>
<protein>
    <submittedName>
        <fullName evidence="1">Uncharacterized protein</fullName>
    </submittedName>
</protein>
<name>A0ABD4HPA3_ENTGA</name>
<dbReference type="Proteomes" id="UP001241571">
    <property type="component" value="Unassembled WGS sequence"/>
</dbReference>
<dbReference type="EMBL" id="JASUBT010000016">
    <property type="protein sequence ID" value="MDL4937335.1"/>
    <property type="molecule type" value="Genomic_DNA"/>
</dbReference>
<reference evidence="2 4" key="2">
    <citation type="submission" date="2023-06" db="EMBL/GenBank/DDBJ databases">
        <title>Acute promotion of culturable opportunistic pathogens and persistent increase of antibiotic resistance following antibiotic exposure in mouse gut microbiota.</title>
        <authorList>
            <person name="Li L."/>
            <person name="Wang B."/>
            <person name="Sun Y."/>
            <person name="Wang M."/>
            <person name="Xu H."/>
        </authorList>
    </citation>
    <scope>NUCLEOTIDE SEQUENCE [LARGE SCALE GENOMIC DNA]</scope>
    <source>
        <strain evidence="2 4">CRI2_2</strain>
    </source>
</reference>
<reference evidence="1 3" key="1">
    <citation type="submission" date="2020-06" db="EMBL/GenBank/DDBJ databases">
        <title>Crossreactivity between MHC class I-restricted antigens from cancer cells and an enterococcal bacteriophage.</title>
        <authorList>
            <person name="Fluckiger A."/>
            <person name="Daillere R."/>
            <person name="Sassi M."/>
            <person name="Cattoir V."/>
            <person name="Kroemer G."/>
            <person name="Zitvogel L."/>
        </authorList>
    </citation>
    <scope>NUCLEOTIDE SEQUENCE [LARGE SCALE GENOMIC DNA]</scope>
    <source>
        <strain evidence="1 3">EG4</strain>
    </source>
</reference>
<organism evidence="1 3">
    <name type="scientific">Enterococcus gallinarum</name>
    <dbReference type="NCBI Taxonomy" id="1353"/>
    <lineage>
        <taxon>Bacteria</taxon>
        <taxon>Bacillati</taxon>
        <taxon>Bacillota</taxon>
        <taxon>Bacilli</taxon>
        <taxon>Lactobacillales</taxon>
        <taxon>Enterococcaceae</taxon>
        <taxon>Enterococcus</taxon>
    </lineage>
</organism>
<dbReference type="AlphaFoldDB" id="A0ABD4HPA3"/>
<dbReference type="EMBL" id="JABXJK010000059">
    <property type="protein sequence ID" value="MBA0973011.1"/>
    <property type="molecule type" value="Genomic_DNA"/>
</dbReference>